<dbReference type="Proteomes" id="UP000663870">
    <property type="component" value="Unassembled WGS sequence"/>
</dbReference>
<keyword evidence="1" id="KW-0472">Membrane</keyword>
<keyword evidence="5" id="KW-1185">Reference proteome</keyword>
<sequence length="1284" mass="147266">MMNNPTDEIEVSSSSKNIISATRSYSIRVTQQLNLFSDNPFWSSTLSVSEQILSTRLFLVLISISLLTVIGYASLTIRTYDVTLNKFSLSDFERLEVLYRSTIKAPCTQVSIPFNKFLNLSSQFHPVCSSPFIRRKWISSLFLFNVTSHNILDYRTFAFAQYRSLRLLCHLSRRAVNDACRAYNTTHLIDRNAFSRVQFNEIASILVANLKRNVLTNEKRTANVVSMITAQNQLLSALRTNYYIHSVPGSRQYLTYNAVYLEQNGTEKLSCDCRLRGNQCTYPAGAFYNWSLPELGKPAKNDPPPEFQIPGLMAGCMPLDSIRQSTLECLYNQSCINAISLQPKISQPKALNTSLSGFPINSTIGSMFDESLFVEFWQNQSNFENYFAACAPQSLSYSYESRFHIGTIITMSVSAFGGLVLAWQLITPALVHIWKRIQWKKLQTRKFTTAQKTDVEIEITKMVPKPINKAVTAHVHRTIHNFNLFPSDNKNDLEKECIGIIATRLYIFLTLVGLIILGFYTSFSKRGHTFTVEWPSLLQFEELHSMHSSTLNCPCSRFSMSYARIMSLSPRYHSICSSEYLEEHWLSYFGHVELDVESILFLSTDFRVSGQSFFDLMRILCETSRETVEHALRIFQSNRLVTMNALSRSQFNIETMTRMKQFEKRTITSFVDLIELVRSSIQTNQLADVTWTNVGPLSQYNNETSKWSFRFRSRNFYTNSCSCAVSNQCTRSVGFYFQTDTIRSQPNITVPGLVLGCYTIDSLLLSTLECFYDKQCVKLVVDSYDFDVVGLVRPLNSHAVQIEPLRNENSRFYPNTTINEIFSQLFVEDWINSSNFTSYYTRCAPTQCTYTIREHISLTYMLTMMLGFYGGLSAILEIVLPPIVKVILQQWSKRKKRIQLDNLNNITIDTIMDSSSKEPSHSSKNTSEKLLSLNLFESKQSSTEKRFLHEEIIATRIYIFLFLLCLIATIIYSGPFSNETKLIEVKSPTMNIVNDLHQKNISSLSCPCSKVAIPYSRFLSIKPDYHSICSSEYVSPLYSINLLNKNDSSSLALSTHYRVLRSLCQSSHRFIENAEEVFGTRELISIETLTRSSFDFQIQALISTFISQTPADYRRTLSFIVNSFSTNQLLHLFTSNWQINFSDENENYIMKTFPQHFSSSNCSCAISSNCSEQLTDDILTGCFPYYGFRLSKFQNLSLGKLSDDLFIETWNNKSNYTNYFEACQPLECRYTISDKNNSIFILTTLLGLYGGLKYFLRLFTDQSLLAYRWWIKNSLKATNTIEIS</sequence>
<dbReference type="EMBL" id="CAJNOL010004112">
    <property type="protein sequence ID" value="CAF1581242.1"/>
    <property type="molecule type" value="Genomic_DNA"/>
</dbReference>
<feature type="transmembrane region" description="Helical" evidence="1">
    <location>
        <begin position="403"/>
        <end position="431"/>
    </location>
</feature>
<keyword evidence="1" id="KW-1133">Transmembrane helix</keyword>
<evidence type="ECO:0000313" key="3">
    <source>
        <dbReference type="EMBL" id="CAF1581242.1"/>
    </source>
</evidence>
<name>A0A814VNE4_9BILA</name>
<evidence type="ECO:0000313" key="5">
    <source>
        <dbReference type="Proteomes" id="UP000663870"/>
    </source>
</evidence>
<feature type="transmembrane region" description="Helical" evidence="1">
    <location>
        <begin position="858"/>
        <end position="888"/>
    </location>
</feature>
<gene>
    <name evidence="3" type="ORF">JXQ802_LOCUS46246</name>
    <name evidence="2" type="ORF">PYM288_LOCUS24270</name>
</gene>
<dbReference type="EMBL" id="CAJNOH010001203">
    <property type="protein sequence ID" value="CAF1189583.1"/>
    <property type="molecule type" value="Genomic_DNA"/>
</dbReference>
<proteinExistence type="predicted"/>
<organism evidence="2 4">
    <name type="scientific">Rotaria sordida</name>
    <dbReference type="NCBI Taxonomy" id="392033"/>
    <lineage>
        <taxon>Eukaryota</taxon>
        <taxon>Metazoa</taxon>
        <taxon>Spiralia</taxon>
        <taxon>Gnathifera</taxon>
        <taxon>Rotifera</taxon>
        <taxon>Eurotatoria</taxon>
        <taxon>Bdelloidea</taxon>
        <taxon>Philodinida</taxon>
        <taxon>Philodinidae</taxon>
        <taxon>Rotaria</taxon>
    </lineage>
</organism>
<feature type="transmembrane region" description="Helical" evidence="1">
    <location>
        <begin position="953"/>
        <end position="972"/>
    </location>
</feature>
<feature type="transmembrane region" description="Helical" evidence="1">
    <location>
        <begin position="505"/>
        <end position="523"/>
    </location>
</feature>
<accession>A0A814VNE4</accession>
<dbReference type="Proteomes" id="UP000663854">
    <property type="component" value="Unassembled WGS sequence"/>
</dbReference>
<feature type="transmembrane region" description="Helical" evidence="1">
    <location>
        <begin position="57"/>
        <end position="75"/>
    </location>
</feature>
<evidence type="ECO:0000313" key="4">
    <source>
        <dbReference type="Proteomes" id="UP000663854"/>
    </source>
</evidence>
<reference evidence="2" key="1">
    <citation type="submission" date="2021-02" db="EMBL/GenBank/DDBJ databases">
        <authorList>
            <person name="Nowell W R."/>
        </authorList>
    </citation>
    <scope>NUCLEOTIDE SEQUENCE</scope>
</reference>
<comment type="caution">
    <text evidence="2">The sequence shown here is derived from an EMBL/GenBank/DDBJ whole genome shotgun (WGS) entry which is preliminary data.</text>
</comment>
<evidence type="ECO:0000313" key="2">
    <source>
        <dbReference type="EMBL" id="CAF1189583.1"/>
    </source>
</evidence>
<protein>
    <submittedName>
        <fullName evidence="2">Uncharacterized protein</fullName>
    </submittedName>
</protein>
<evidence type="ECO:0000256" key="1">
    <source>
        <dbReference type="SAM" id="Phobius"/>
    </source>
</evidence>
<keyword evidence="1" id="KW-0812">Transmembrane</keyword>